<dbReference type="SUPFAM" id="SSF48452">
    <property type="entry name" value="TPR-like"/>
    <property type="match status" value="1"/>
</dbReference>
<dbReference type="eggNOG" id="COG0457">
    <property type="taxonomic scope" value="Bacteria"/>
</dbReference>
<keyword evidence="3" id="KW-1185">Reference proteome</keyword>
<dbReference type="PROSITE" id="PS50005">
    <property type="entry name" value="TPR"/>
    <property type="match status" value="1"/>
</dbReference>
<dbReference type="InterPro" id="IPR019734">
    <property type="entry name" value="TPR_rpt"/>
</dbReference>
<dbReference type="STRING" id="1333998.M2A_2308"/>
<gene>
    <name evidence="2" type="ORF">M2A_2308</name>
</gene>
<accession>A0A081BCP1</accession>
<dbReference type="EMBL" id="BBIO01000012">
    <property type="protein sequence ID" value="GAK45809.1"/>
    <property type="molecule type" value="Genomic_DNA"/>
</dbReference>
<dbReference type="InterPro" id="IPR011990">
    <property type="entry name" value="TPR-like_helical_dom_sf"/>
</dbReference>
<organism evidence="2 3">
    <name type="scientific">Tepidicaulis marinus</name>
    <dbReference type="NCBI Taxonomy" id="1333998"/>
    <lineage>
        <taxon>Bacteria</taxon>
        <taxon>Pseudomonadati</taxon>
        <taxon>Pseudomonadota</taxon>
        <taxon>Alphaproteobacteria</taxon>
        <taxon>Hyphomicrobiales</taxon>
        <taxon>Parvibaculaceae</taxon>
        <taxon>Tepidicaulis</taxon>
    </lineage>
</organism>
<evidence type="ECO:0000313" key="3">
    <source>
        <dbReference type="Proteomes" id="UP000028702"/>
    </source>
</evidence>
<evidence type="ECO:0000256" key="1">
    <source>
        <dbReference type="PROSITE-ProRule" id="PRU00339"/>
    </source>
</evidence>
<protein>
    <submittedName>
        <fullName evidence="2">Conserved protein</fullName>
    </submittedName>
</protein>
<dbReference type="Gene3D" id="1.25.40.10">
    <property type="entry name" value="Tetratricopeptide repeat domain"/>
    <property type="match status" value="1"/>
</dbReference>
<dbReference type="Pfam" id="PF13174">
    <property type="entry name" value="TPR_6"/>
    <property type="match status" value="1"/>
</dbReference>
<dbReference type="Pfam" id="PF13432">
    <property type="entry name" value="TPR_16"/>
    <property type="match status" value="1"/>
</dbReference>
<dbReference type="Proteomes" id="UP000028702">
    <property type="component" value="Unassembled WGS sequence"/>
</dbReference>
<evidence type="ECO:0000313" key="2">
    <source>
        <dbReference type="EMBL" id="GAK45809.1"/>
    </source>
</evidence>
<dbReference type="SMART" id="SM00028">
    <property type="entry name" value="TPR"/>
    <property type="match status" value="2"/>
</dbReference>
<keyword evidence="1" id="KW-0802">TPR repeat</keyword>
<dbReference type="AlphaFoldDB" id="A0A081BCP1"/>
<sequence length="168" mass="18019">MRIFSFPFSRIGDSFGLKDVLSRVCAGFLALGLGLGIAGLAAADSAKSALFLDKGQAAQEAGRLTEARGWYERAIVQNPASADAYAHLARAENELGDAPRARRHFAIALEIDPNNPPALYWSGLLDIQEGREDEARKKLDRLKKTCSTCPQRAALAKALETHGAGKAP</sequence>
<proteinExistence type="predicted"/>
<name>A0A081BCP1_9HYPH</name>
<reference evidence="2 3" key="1">
    <citation type="submission" date="2014-07" db="EMBL/GenBank/DDBJ databases">
        <title>Tepidicaulis marinum gen. nov., sp. nov., a novel marine bacterium denitrifying nitrate to nitrous oxide strictly under microaerobic conditions.</title>
        <authorList>
            <person name="Takeuchi M."/>
            <person name="Yamagishi T."/>
            <person name="Kamagata Y."/>
            <person name="Oshima K."/>
            <person name="Hattori M."/>
            <person name="Katayama T."/>
            <person name="Hanada S."/>
            <person name="Tamaki H."/>
            <person name="Marumo K."/>
            <person name="Maeda H."/>
            <person name="Nedachi M."/>
            <person name="Iwasaki W."/>
            <person name="Suwa Y."/>
            <person name="Sakata S."/>
        </authorList>
    </citation>
    <scope>NUCLEOTIDE SEQUENCE [LARGE SCALE GENOMIC DNA]</scope>
    <source>
        <strain evidence="2 3">MA2</strain>
    </source>
</reference>
<feature type="repeat" description="TPR" evidence="1">
    <location>
        <begin position="82"/>
        <end position="115"/>
    </location>
</feature>
<comment type="caution">
    <text evidence="2">The sequence shown here is derived from an EMBL/GenBank/DDBJ whole genome shotgun (WGS) entry which is preliminary data.</text>
</comment>